<dbReference type="InterPro" id="IPR018076">
    <property type="entry name" value="T2SS_GspF_dom"/>
</dbReference>
<feature type="transmembrane region" description="Helical" evidence="6">
    <location>
        <begin position="157"/>
        <end position="175"/>
    </location>
</feature>
<dbReference type="Pfam" id="PF00482">
    <property type="entry name" value="T2SSF"/>
    <property type="match status" value="1"/>
</dbReference>
<dbReference type="RefSeq" id="WP_196104490.1">
    <property type="nucleotide sequence ID" value="NZ_CP064942.1"/>
</dbReference>
<evidence type="ECO:0000256" key="1">
    <source>
        <dbReference type="ARBA" id="ARBA00004651"/>
    </source>
</evidence>
<evidence type="ECO:0000259" key="7">
    <source>
        <dbReference type="Pfam" id="PF00482"/>
    </source>
</evidence>
<accession>A0A7S9LU13</accession>
<feature type="transmembrane region" description="Helical" evidence="6">
    <location>
        <begin position="26"/>
        <end position="45"/>
    </location>
</feature>
<feature type="transmembrane region" description="Helical" evidence="6">
    <location>
        <begin position="125"/>
        <end position="145"/>
    </location>
</feature>
<keyword evidence="4 6" id="KW-1133">Transmembrane helix</keyword>
<evidence type="ECO:0000256" key="5">
    <source>
        <dbReference type="ARBA" id="ARBA00023136"/>
    </source>
</evidence>
<keyword evidence="9" id="KW-1185">Reference proteome</keyword>
<organism evidence="8 9">
    <name type="scientific">Pontivivens ytuae</name>
    <dbReference type="NCBI Taxonomy" id="2789856"/>
    <lineage>
        <taxon>Bacteria</taxon>
        <taxon>Pseudomonadati</taxon>
        <taxon>Pseudomonadota</taxon>
        <taxon>Alphaproteobacteria</taxon>
        <taxon>Rhodobacterales</taxon>
        <taxon>Paracoccaceae</taxon>
        <taxon>Pontivivens</taxon>
    </lineage>
</organism>
<dbReference type="PANTHER" id="PTHR35007:SF2">
    <property type="entry name" value="PILUS ASSEMBLE PROTEIN"/>
    <property type="match status" value="1"/>
</dbReference>
<evidence type="ECO:0000256" key="2">
    <source>
        <dbReference type="ARBA" id="ARBA00022475"/>
    </source>
</evidence>
<dbReference type="KEGG" id="poz:I0K15_06010"/>
<gene>
    <name evidence="8" type="ORF">I0K15_06010</name>
</gene>
<sequence>MLDSLTTSLDTIYSFLEAAFGPLGPLYAAVAFVFLLLALAAPFALRRPADPIDKLVLDGGGAPTPNAPVEKVPQSNGLKLRHEGQSGLAALAPYLEPQDQKEFSAIRLKLTRAGYRSRSAVSSFYFLRVALGVGLLGAGLIFYLITKGEANDPMKMALYVVVPGLIGYMGPNYWVTRRLQERQEEITQGFPDALDLMLVCVEAGQSLDQAILRVATEIRVGYPTLAEEFEIVANEIRAGKDRVTVLRDMAERCGVSDVSSFVTVLIQSASFGTSIASALRVYGSEMRDKRVMRAEEKANVLPTKLTLGTMLFTVPPLLIILVGPSVYEIITTLGG</sequence>
<feature type="transmembrane region" description="Helical" evidence="6">
    <location>
        <begin position="305"/>
        <end position="327"/>
    </location>
</feature>
<comment type="subcellular location">
    <subcellularLocation>
        <location evidence="1">Cell membrane</location>
        <topology evidence="1">Multi-pass membrane protein</topology>
    </subcellularLocation>
</comment>
<evidence type="ECO:0000313" key="8">
    <source>
        <dbReference type="EMBL" id="QPH55291.1"/>
    </source>
</evidence>
<evidence type="ECO:0000313" key="9">
    <source>
        <dbReference type="Proteomes" id="UP000594800"/>
    </source>
</evidence>
<dbReference type="AlphaFoldDB" id="A0A7S9LU13"/>
<reference evidence="8 9" key="1">
    <citation type="submission" date="2020-11" db="EMBL/GenBank/DDBJ databases">
        <title>Description of Pontivivens ytuae sp. nov. isolated from deep sea sediment of Mariana Trench.</title>
        <authorList>
            <person name="Wang Z."/>
            <person name="Sun Q.-L."/>
            <person name="Xu X.-D."/>
            <person name="Tang Y.-Z."/>
            <person name="Zhang J."/>
        </authorList>
    </citation>
    <scope>NUCLEOTIDE SEQUENCE [LARGE SCALE GENOMIC DNA]</scope>
    <source>
        <strain evidence="8 9">MT2928</strain>
    </source>
</reference>
<feature type="domain" description="Type II secretion system protein GspF" evidence="7">
    <location>
        <begin position="194"/>
        <end position="322"/>
    </location>
</feature>
<evidence type="ECO:0000256" key="3">
    <source>
        <dbReference type="ARBA" id="ARBA00022692"/>
    </source>
</evidence>
<keyword evidence="5 6" id="KW-0472">Membrane</keyword>
<evidence type="ECO:0000256" key="4">
    <source>
        <dbReference type="ARBA" id="ARBA00022989"/>
    </source>
</evidence>
<name>A0A7S9LU13_9RHOB</name>
<dbReference type="PANTHER" id="PTHR35007">
    <property type="entry name" value="INTEGRAL MEMBRANE PROTEIN-RELATED"/>
    <property type="match status" value="1"/>
</dbReference>
<protein>
    <submittedName>
        <fullName evidence="8">Type II secretion system F family protein</fullName>
    </submittedName>
</protein>
<keyword evidence="3 6" id="KW-0812">Transmembrane</keyword>
<proteinExistence type="predicted"/>
<keyword evidence="2" id="KW-1003">Cell membrane</keyword>
<dbReference type="EMBL" id="CP064942">
    <property type="protein sequence ID" value="QPH55291.1"/>
    <property type="molecule type" value="Genomic_DNA"/>
</dbReference>
<dbReference type="Proteomes" id="UP000594800">
    <property type="component" value="Chromosome"/>
</dbReference>
<evidence type="ECO:0000256" key="6">
    <source>
        <dbReference type="SAM" id="Phobius"/>
    </source>
</evidence>
<dbReference type="GO" id="GO:0005886">
    <property type="term" value="C:plasma membrane"/>
    <property type="evidence" value="ECO:0007669"/>
    <property type="project" value="UniProtKB-SubCell"/>
</dbReference>